<evidence type="ECO:0000313" key="3">
    <source>
        <dbReference type="Proteomes" id="UP000449547"/>
    </source>
</evidence>
<dbReference type="EMBL" id="SWFT01000122">
    <property type="protein sequence ID" value="KAA8899569.1"/>
    <property type="molecule type" value="Genomic_DNA"/>
</dbReference>
<dbReference type="OrthoDB" id="4074633at2759"/>
<comment type="caution">
    <text evidence="2">The sequence shown here is derived from an EMBL/GenBank/DDBJ whole genome shotgun (WGS) entry which is preliminary data.</text>
</comment>
<protein>
    <submittedName>
        <fullName evidence="2">Uncharacterized protein</fullName>
    </submittedName>
</protein>
<feature type="compositionally biased region" description="Basic and acidic residues" evidence="1">
    <location>
        <begin position="436"/>
        <end position="445"/>
    </location>
</feature>
<name>A0A642UIF4_DIURU</name>
<gene>
    <name evidence="2" type="ORF">DIURU_004236</name>
</gene>
<dbReference type="VEuPathDB" id="FungiDB:DIURU_004236"/>
<feature type="region of interest" description="Disordered" evidence="1">
    <location>
        <begin position="392"/>
        <end position="414"/>
    </location>
</feature>
<evidence type="ECO:0000256" key="1">
    <source>
        <dbReference type="SAM" id="MobiDB-lite"/>
    </source>
</evidence>
<reference evidence="2 3" key="1">
    <citation type="submission" date="2019-07" db="EMBL/GenBank/DDBJ databases">
        <title>Genome assembly of two rare yeast pathogens: Diutina rugosa and Trichomonascus ciferrii.</title>
        <authorList>
            <person name="Mixao V."/>
            <person name="Saus E."/>
            <person name="Hansen A."/>
            <person name="Lass-Flor C."/>
            <person name="Gabaldon T."/>
        </authorList>
    </citation>
    <scope>NUCLEOTIDE SEQUENCE [LARGE SCALE GENOMIC DNA]</scope>
    <source>
        <strain evidence="2 3">CBS 613</strain>
    </source>
</reference>
<evidence type="ECO:0000313" key="2">
    <source>
        <dbReference type="EMBL" id="KAA8899569.1"/>
    </source>
</evidence>
<feature type="region of interest" description="Disordered" evidence="1">
    <location>
        <begin position="436"/>
        <end position="459"/>
    </location>
</feature>
<dbReference type="Proteomes" id="UP000449547">
    <property type="component" value="Unassembled WGS sequence"/>
</dbReference>
<proteinExistence type="predicted"/>
<organism evidence="2 3">
    <name type="scientific">Diutina rugosa</name>
    <name type="common">Yeast</name>
    <name type="synonym">Candida rugosa</name>
    <dbReference type="NCBI Taxonomy" id="5481"/>
    <lineage>
        <taxon>Eukaryota</taxon>
        <taxon>Fungi</taxon>
        <taxon>Dikarya</taxon>
        <taxon>Ascomycota</taxon>
        <taxon>Saccharomycotina</taxon>
        <taxon>Pichiomycetes</taxon>
        <taxon>Debaryomycetaceae</taxon>
        <taxon>Diutina</taxon>
    </lineage>
</organism>
<accession>A0A642UIF4</accession>
<keyword evidence="3" id="KW-1185">Reference proteome</keyword>
<sequence length="459" mass="53836">MATRSLYRALRRRLALVDPHYVKAIDIPEEKLKMEADPERYTKYLRAELGYLIRQAFERPSNDRHHPRWVAQFERGARLVDQFADANYVVQQVLDQRHEDWLHQQWHYDNIKHEEAQPKDTHRPSLHEKRQQNTDHLLRRWFKHEQQNGGLPIPQKLSYVERIADTTLNPFGAIPESTKANLINQAYDSDYVEGIIKPSLAYDINRNHYLRHLDDIVNHRGPFKPRISTTSAGPNAAPYIRMPYRQDESMGKLAVTIKRWLTATRINAIWQSKQPLTNENQQKNGGYAIRTRGNHDDVIYPRAYYEQWASDEAQWEALIEGRDFDTVLKEWIGPLDTTSKHLQDRVQHFKSEIGDVKAYEPLRQQLEEGSNQHYDDLANVYERISQQLRSNPHTFKHGEIVNSDRNPDGSGKQLGDYLKSYKHFQWGDEFYDRFTRPSTTRDHVTPTEQGAQPASPPNS</sequence>
<dbReference type="AlphaFoldDB" id="A0A642UIF4"/>
<dbReference type="OMA" id="VEYDINW"/>
<dbReference type="GeneID" id="54782887"/>
<dbReference type="RefSeq" id="XP_034010970.1">
    <property type="nucleotide sequence ID" value="XM_034157087.1"/>
</dbReference>